<evidence type="ECO:0000313" key="2">
    <source>
        <dbReference type="Proteomes" id="UP000242498"/>
    </source>
</evidence>
<organism evidence="1 2">
    <name type="scientific">Nitrosomonas ureae</name>
    <dbReference type="NCBI Taxonomy" id="44577"/>
    <lineage>
        <taxon>Bacteria</taxon>
        <taxon>Pseudomonadati</taxon>
        <taxon>Pseudomonadota</taxon>
        <taxon>Betaproteobacteria</taxon>
        <taxon>Nitrosomonadales</taxon>
        <taxon>Nitrosomonadaceae</taxon>
        <taxon>Nitrosomonas</taxon>
    </lineage>
</organism>
<dbReference type="Proteomes" id="UP000242498">
    <property type="component" value="Chromosome I"/>
</dbReference>
<dbReference type="OrthoDB" id="8613246at2"/>
<proteinExistence type="predicted"/>
<dbReference type="EMBL" id="LT907782">
    <property type="protein sequence ID" value="SNX59728.1"/>
    <property type="molecule type" value="Genomic_DNA"/>
</dbReference>
<protein>
    <submittedName>
        <fullName evidence="1">Phage protein, HK97 gp10 family</fullName>
    </submittedName>
</protein>
<evidence type="ECO:0000313" key="1">
    <source>
        <dbReference type="EMBL" id="SNX59728.1"/>
    </source>
</evidence>
<dbReference type="AlphaFoldDB" id="A0A285BXW2"/>
<accession>A0A285BXW2</accession>
<dbReference type="NCBIfam" id="TIGR01725">
    <property type="entry name" value="phge_HK97_gp10"/>
    <property type="match status" value="1"/>
</dbReference>
<name>A0A285BXW2_9PROT</name>
<gene>
    <name evidence="1" type="ORF">SAMN06296273_1164</name>
</gene>
<sequence>MAGKTIITGGDKLLGKFLELRQEMVHKTSRRMAATGGGVLRKEAKAIAQSHGFNKSGALIRNIAIKRESRVPQGVEQYHLGVRHGKDLTKSAMKKSKLVLRKGSIRYVDDPYYWSFLEFGWIPRGPGEALRGGTGKKQAIRNAQSARRIPGRSFIGQALVNKKQEAIAAMEDRLVKDLAKYNNP</sequence>
<dbReference type="Pfam" id="PF04883">
    <property type="entry name" value="HK97-gp10_like"/>
    <property type="match status" value="1"/>
</dbReference>
<reference evidence="1 2" key="1">
    <citation type="submission" date="2017-08" db="EMBL/GenBank/DDBJ databases">
        <authorList>
            <person name="de Groot N.N."/>
        </authorList>
    </citation>
    <scope>NUCLEOTIDE SEQUENCE [LARGE SCALE GENOMIC DNA]</scope>
    <source>
        <strain evidence="1 2">Nm15</strain>
    </source>
</reference>
<dbReference type="RefSeq" id="WP_096292442.1">
    <property type="nucleotide sequence ID" value="NZ_LT907782.1"/>
</dbReference>
<dbReference type="InterPro" id="IPR010064">
    <property type="entry name" value="HK97-gp10_tail"/>
</dbReference>